<keyword evidence="7" id="KW-0472">Membrane</keyword>
<dbReference type="Proteomes" id="UP000034611">
    <property type="component" value="Unassembled WGS sequence"/>
</dbReference>
<evidence type="ECO:0000313" key="10">
    <source>
        <dbReference type="EMBL" id="KKS80258.1"/>
    </source>
</evidence>
<dbReference type="Gene3D" id="2.10.109.10">
    <property type="entry name" value="Umud Fragment, subunit A"/>
    <property type="match status" value="1"/>
</dbReference>
<dbReference type="NCBIfam" id="TIGR02227">
    <property type="entry name" value="sigpep_I_bact"/>
    <property type="match status" value="1"/>
</dbReference>
<evidence type="ECO:0000256" key="3">
    <source>
        <dbReference type="ARBA" id="ARBA00013208"/>
    </source>
</evidence>
<keyword evidence="7" id="KW-0812">Transmembrane</keyword>
<evidence type="ECO:0000259" key="9">
    <source>
        <dbReference type="Pfam" id="PF10502"/>
    </source>
</evidence>
<protein>
    <recommendedName>
        <fullName evidence="3 7">Signal peptidase I</fullName>
        <ecNumber evidence="3 7">3.4.21.89</ecNumber>
    </recommendedName>
</protein>
<dbReference type="CDD" id="cd06530">
    <property type="entry name" value="S26_SPase_I"/>
    <property type="match status" value="1"/>
</dbReference>
<dbReference type="InterPro" id="IPR000223">
    <property type="entry name" value="Pept_S26A_signal_pept_1"/>
</dbReference>
<keyword evidence="5 7" id="KW-0378">Hydrolase</keyword>
<comment type="subcellular location">
    <subcellularLocation>
        <location evidence="8">Membrane</location>
        <topology evidence="8">Single-pass type II membrane protein</topology>
    </subcellularLocation>
</comment>
<dbReference type="AlphaFoldDB" id="A0A0G1F095"/>
<evidence type="ECO:0000256" key="6">
    <source>
        <dbReference type="PIRSR" id="PIRSR600223-1"/>
    </source>
</evidence>
<evidence type="ECO:0000256" key="1">
    <source>
        <dbReference type="ARBA" id="ARBA00000677"/>
    </source>
</evidence>
<evidence type="ECO:0000313" key="11">
    <source>
        <dbReference type="Proteomes" id="UP000034611"/>
    </source>
</evidence>
<keyword evidence="7" id="KW-1133">Transmembrane helix</keyword>
<dbReference type="InterPro" id="IPR019533">
    <property type="entry name" value="Peptidase_S26"/>
</dbReference>
<dbReference type="InterPro" id="IPR036286">
    <property type="entry name" value="LexA/Signal_pep-like_sf"/>
</dbReference>
<dbReference type="PATRIC" id="fig|1618585.3.peg.279"/>
<dbReference type="EC" id="3.4.21.89" evidence="3 7"/>
<dbReference type="PROSITE" id="PS00760">
    <property type="entry name" value="SPASE_I_2"/>
    <property type="match status" value="1"/>
</dbReference>
<feature type="active site" evidence="6">
    <location>
        <position position="40"/>
    </location>
</feature>
<feature type="transmembrane region" description="Helical" evidence="7">
    <location>
        <begin position="12"/>
        <end position="31"/>
    </location>
</feature>
<keyword evidence="4 7" id="KW-0645">Protease</keyword>
<organism evidence="10 11">
    <name type="scientific">Candidatus Woesebacteria bacterium GW2011_GWC1_43_10b</name>
    <dbReference type="NCBI Taxonomy" id="1618585"/>
    <lineage>
        <taxon>Bacteria</taxon>
        <taxon>Candidatus Woeseibacteriota</taxon>
    </lineage>
</organism>
<dbReference type="GO" id="GO:0006465">
    <property type="term" value="P:signal peptide processing"/>
    <property type="evidence" value="ECO:0007669"/>
    <property type="project" value="InterPro"/>
</dbReference>
<dbReference type="InterPro" id="IPR019756">
    <property type="entry name" value="Pept_S26A_signal_pept_1_Ser-AS"/>
</dbReference>
<feature type="active site" evidence="6">
    <location>
        <position position="83"/>
    </location>
</feature>
<reference evidence="10 11" key="1">
    <citation type="journal article" date="2015" name="Nature">
        <title>rRNA introns, odd ribosomes, and small enigmatic genomes across a large radiation of phyla.</title>
        <authorList>
            <person name="Brown C.T."/>
            <person name="Hug L.A."/>
            <person name="Thomas B.C."/>
            <person name="Sharon I."/>
            <person name="Castelle C.J."/>
            <person name="Singh A."/>
            <person name="Wilkins M.J."/>
            <person name="Williams K.H."/>
            <person name="Banfield J.F."/>
        </authorList>
    </citation>
    <scope>NUCLEOTIDE SEQUENCE [LARGE SCALE GENOMIC DNA]</scope>
</reference>
<dbReference type="SUPFAM" id="SSF51306">
    <property type="entry name" value="LexA/Signal peptidase"/>
    <property type="match status" value="1"/>
</dbReference>
<proteinExistence type="inferred from homology"/>
<dbReference type="PANTHER" id="PTHR43390">
    <property type="entry name" value="SIGNAL PEPTIDASE I"/>
    <property type="match status" value="1"/>
</dbReference>
<evidence type="ECO:0000256" key="2">
    <source>
        <dbReference type="ARBA" id="ARBA00009370"/>
    </source>
</evidence>
<dbReference type="InterPro" id="IPR019757">
    <property type="entry name" value="Pept_S26A_signal_pept_1_Lys-AS"/>
</dbReference>
<name>A0A0G1F095_9BACT</name>
<evidence type="ECO:0000256" key="4">
    <source>
        <dbReference type="ARBA" id="ARBA00022670"/>
    </source>
</evidence>
<dbReference type="PANTHER" id="PTHR43390:SF1">
    <property type="entry name" value="CHLOROPLAST PROCESSING PEPTIDASE"/>
    <property type="match status" value="1"/>
</dbReference>
<dbReference type="GO" id="GO:0016020">
    <property type="term" value="C:membrane"/>
    <property type="evidence" value="ECO:0007669"/>
    <property type="project" value="UniProtKB-SubCell"/>
</dbReference>
<evidence type="ECO:0000256" key="5">
    <source>
        <dbReference type="ARBA" id="ARBA00022801"/>
    </source>
</evidence>
<evidence type="ECO:0000256" key="7">
    <source>
        <dbReference type="RuleBase" id="RU003993"/>
    </source>
</evidence>
<comment type="caution">
    <text evidence="10">The sequence shown here is derived from an EMBL/GenBank/DDBJ whole genome shotgun (WGS) entry which is preliminary data.</text>
</comment>
<dbReference type="EMBL" id="LCEY01000023">
    <property type="protein sequence ID" value="KKS80258.1"/>
    <property type="molecule type" value="Genomic_DNA"/>
</dbReference>
<dbReference type="GO" id="GO:0004252">
    <property type="term" value="F:serine-type endopeptidase activity"/>
    <property type="evidence" value="ECO:0007669"/>
    <property type="project" value="InterPro"/>
</dbReference>
<comment type="similarity">
    <text evidence="2 8">Belongs to the peptidase S26 family.</text>
</comment>
<dbReference type="GO" id="GO:0009003">
    <property type="term" value="F:signal peptidase activity"/>
    <property type="evidence" value="ECO:0007669"/>
    <property type="project" value="UniProtKB-EC"/>
</dbReference>
<evidence type="ECO:0000256" key="8">
    <source>
        <dbReference type="RuleBase" id="RU362042"/>
    </source>
</evidence>
<dbReference type="PRINTS" id="PR00727">
    <property type="entry name" value="LEADERPTASE"/>
</dbReference>
<feature type="domain" description="Peptidase S26" evidence="9">
    <location>
        <begin position="11"/>
        <end position="171"/>
    </location>
</feature>
<gene>
    <name evidence="10" type="ORF">UV56_C0023G0008</name>
</gene>
<comment type="catalytic activity">
    <reaction evidence="1 7">
        <text>Cleavage of hydrophobic, N-terminal signal or leader sequences from secreted and periplasmic proteins.</text>
        <dbReference type="EC" id="3.4.21.89"/>
    </reaction>
</comment>
<dbReference type="PROSITE" id="PS00501">
    <property type="entry name" value="SPASE_I_1"/>
    <property type="match status" value="1"/>
</dbReference>
<dbReference type="Pfam" id="PF10502">
    <property type="entry name" value="Peptidase_S26"/>
    <property type="match status" value="1"/>
</dbReference>
<sequence length="186" mass="21264">MLGRLGSFFLDILQVIVFAVAIFLFVYLLILQPHKIKGQSMHPTFKDKEYLLTEKVSYRFNEPKRGDIVVFKAPPDDKEEFIKRIIGLPGDQVMVKGGKVYVNGKILGESSYLASDIVTIAGEYLAEGNPVTVKENEYILMGDNRPHSFDSRNFGPIRKTKIVGRAWFRYWPISEVSVVKKPIYNF</sequence>
<accession>A0A0G1F095</accession>